<dbReference type="CDD" id="cd06254">
    <property type="entry name" value="M14_ASTE_ASPA-like"/>
    <property type="match status" value="1"/>
</dbReference>
<evidence type="ECO:0000256" key="2">
    <source>
        <dbReference type="ARBA" id="ARBA00022723"/>
    </source>
</evidence>
<dbReference type="GO" id="GO:0016811">
    <property type="term" value="F:hydrolase activity, acting on carbon-nitrogen (but not peptide) bonds, in linear amides"/>
    <property type="evidence" value="ECO:0007669"/>
    <property type="project" value="InterPro"/>
</dbReference>
<evidence type="ECO:0000256" key="1">
    <source>
        <dbReference type="ARBA" id="ARBA00001947"/>
    </source>
</evidence>
<keyword evidence="2" id="KW-0479">Metal-binding</keyword>
<comment type="caution">
    <text evidence="6">The sequence shown here is derived from an EMBL/GenBank/DDBJ whole genome shotgun (WGS) entry which is preliminary data.</text>
</comment>
<evidence type="ECO:0000313" key="7">
    <source>
        <dbReference type="Proteomes" id="UP000050326"/>
    </source>
</evidence>
<sequence>MKPIFSLGGITAERGTKAQGFIKVLDTGTVMPVTLINGEKQGKTMLITSGVHGSEYPGILTAIRLGAGLDPKDISGQIILVHPVNLQAFSKRCAAVVPEDGKNINRMFPGDEKGSIAEKIAYVITNEFFKAADYYMDFHGGDLYESLIPYAYFSGSCNSKVVQASKKMSQVLDLPYMVNCMETSGTFGCAAMLGIPAILVERGCNGLCLKDDVEKYILDAKRVLKRLDILADDSLIFPDKAPLELTNVCYTEAKSTGCWLPAVTAGQKIRKGDKLGYTTDLFGQIIDTYSAEFDGVVLYHCASLSAPKGSELVAYGELDW</sequence>
<dbReference type="EC" id="3.5.1.-" evidence="6"/>
<accession>A0A0P8YBJ3</accession>
<dbReference type="Proteomes" id="UP000050326">
    <property type="component" value="Unassembled WGS sequence"/>
</dbReference>
<dbReference type="PIRSF" id="PIRSF039012">
    <property type="entry name" value="ASP"/>
    <property type="match status" value="1"/>
</dbReference>
<organism evidence="6 7">
    <name type="scientific">Oxobacter pfennigii</name>
    <dbReference type="NCBI Taxonomy" id="36849"/>
    <lineage>
        <taxon>Bacteria</taxon>
        <taxon>Bacillati</taxon>
        <taxon>Bacillota</taxon>
        <taxon>Clostridia</taxon>
        <taxon>Eubacteriales</taxon>
        <taxon>Clostridiaceae</taxon>
        <taxon>Oxobacter</taxon>
    </lineage>
</organism>
<dbReference type="PANTHER" id="PTHR37326">
    <property type="entry name" value="BLL3975 PROTEIN"/>
    <property type="match status" value="1"/>
</dbReference>
<dbReference type="OrthoDB" id="9782876at2"/>
<evidence type="ECO:0000313" key="6">
    <source>
        <dbReference type="EMBL" id="KPU44422.1"/>
    </source>
</evidence>
<keyword evidence="3 6" id="KW-0378">Hydrolase</keyword>
<dbReference type="GO" id="GO:0016788">
    <property type="term" value="F:hydrolase activity, acting on ester bonds"/>
    <property type="evidence" value="ECO:0007669"/>
    <property type="project" value="InterPro"/>
</dbReference>
<dbReference type="AlphaFoldDB" id="A0A0P8YBJ3"/>
<evidence type="ECO:0000256" key="4">
    <source>
        <dbReference type="ARBA" id="ARBA00022833"/>
    </source>
</evidence>
<dbReference type="SUPFAM" id="SSF53187">
    <property type="entry name" value="Zn-dependent exopeptidases"/>
    <property type="match status" value="1"/>
</dbReference>
<dbReference type="GO" id="GO:0046872">
    <property type="term" value="F:metal ion binding"/>
    <property type="evidence" value="ECO:0007669"/>
    <property type="project" value="UniProtKB-KW"/>
</dbReference>
<dbReference type="InterPro" id="IPR055438">
    <property type="entry name" value="AstE_AspA_cat"/>
</dbReference>
<dbReference type="RefSeq" id="WP_054875091.1">
    <property type="nucleotide sequence ID" value="NZ_LKET01000031.1"/>
</dbReference>
<keyword evidence="7" id="KW-1185">Reference proteome</keyword>
<evidence type="ECO:0000256" key="3">
    <source>
        <dbReference type="ARBA" id="ARBA00022801"/>
    </source>
</evidence>
<reference evidence="6 7" key="1">
    <citation type="submission" date="2015-09" db="EMBL/GenBank/DDBJ databases">
        <title>Genome sequence of Oxobacter pfennigii DSM 3222.</title>
        <authorList>
            <person name="Poehlein A."/>
            <person name="Bengelsdorf F.R."/>
            <person name="Schiel-Bengelsdorf B."/>
            <person name="Duerre P."/>
            <person name="Daniel R."/>
        </authorList>
    </citation>
    <scope>NUCLEOTIDE SEQUENCE [LARGE SCALE GENOMIC DNA]</scope>
    <source>
        <strain evidence="6 7">DSM 3222</strain>
    </source>
</reference>
<dbReference type="Gene3D" id="3.40.630.10">
    <property type="entry name" value="Zn peptidases"/>
    <property type="match status" value="1"/>
</dbReference>
<dbReference type="InterPro" id="IPR043795">
    <property type="entry name" value="N-alpha-Ac-DABA-like"/>
</dbReference>
<dbReference type="EMBL" id="LKET01000031">
    <property type="protein sequence ID" value="KPU44422.1"/>
    <property type="molecule type" value="Genomic_DNA"/>
</dbReference>
<dbReference type="STRING" id="36849.OXPF_20410"/>
<keyword evidence="4" id="KW-0862">Zinc</keyword>
<dbReference type="Pfam" id="PF24827">
    <property type="entry name" value="AstE_AspA_cat"/>
    <property type="match status" value="1"/>
</dbReference>
<proteinExistence type="predicted"/>
<evidence type="ECO:0000259" key="5">
    <source>
        <dbReference type="Pfam" id="PF24827"/>
    </source>
</evidence>
<name>A0A0P8YBJ3_9CLOT</name>
<comment type="cofactor">
    <cofactor evidence="1">
        <name>Zn(2+)</name>
        <dbReference type="ChEBI" id="CHEBI:29105"/>
    </cofactor>
</comment>
<dbReference type="InterPro" id="IPR053138">
    <property type="entry name" value="N-alpha-Ac-DABA_deacetylase"/>
</dbReference>
<protein>
    <submittedName>
        <fullName evidence="6">N-alpha-acetyl-L-2,4-diaminobutyric acid deacetylase</fullName>
        <ecNumber evidence="6">3.5.1.-</ecNumber>
    </submittedName>
</protein>
<dbReference type="PANTHER" id="PTHR37326:SF1">
    <property type="entry name" value="BLL3975 PROTEIN"/>
    <property type="match status" value="1"/>
</dbReference>
<gene>
    <name evidence="6" type="primary">doeB</name>
    <name evidence="6" type="ORF">OXPF_20410</name>
</gene>
<feature type="domain" description="Succinylglutamate desuccinylase/Aspartoacylase catalytic" evidence="5">
    <location>
        <begin position="41"/>
        <end position="178"/>
    </location>
</feature>